<evidence type="ECO:0000313" key="6">
    <source>
        <dbReference type="EMBL" id="MBA2863913.1"/>
    </source>
</evidence>
<dbReference type="EMBL" id="CP026606">
    <property type="protein sequence ID" value="AVB75588.1"/>
    <property type="molecule type" value="Genomic_DNA"/>
</dbReference>
<dbReference type="EMBL" id="JACDUN010000001">
    <property type="protein sequence ID" value="MBA2858217.1"/>
    <property type="molecule type" value="Genomic_DNA"/>
</dbReference>
<dbReference type="EMBL" id="JACDUK010000004">
    <property type="protein sequence ID" value="MBA2853883.1"/>
    <property type="molecule type" value="Genomic_DNA"/>
</dbReference>
<dbReference type="KEGG" id="mmad:MMJJ_01690"/>
<dbReference type="EMBL" id="JACHIQ010000001">
    <property type="protein sequence ID" value="MBB6066567.1"/>
    <property type="molecule type" value="Genomic_DNA"/>
</dbReference>
<reference evidence="11 12" key="3">
    <citation type="submission" date="2020-07" db="EMBL/GenBank/DDBJ databases">
        <title>Genomic Encyclopedia of Type Strains, Phase IV (KMG-V): Genome sequencing to study the core and pangenomes of soil and plant-associated prokaryotes.</title>
        <authorList>
            <person name="Whitman W."/>
        </authorList>
    </citation>
    <scope>NUCLEOTIDE SEQUENCE [LARGE SCALE GENOMIC DNA]</scope>
    <source>
        <strain evidence="2 13">A4</strain>
        <strain evidence="4 12">C12</strain>
        <strain evidence="6 14">C13</strain>
        <strain evidence="7 16">C14</strain>
        <strain evidence="5 15">C9</strain>
        <strain evidence="9 18">D1</strain>
        <strain evidence="8 17">DSM 7078</strain>
        <strain evidence="3 11">S1</strain>
    </source>
</reference>
<dbReference type="Proteomes" id="UP000239462">
    <property type="component" value="Chromosome"/>
</dbReference>
<accession>A0A2L1C882</accession>
<dbReference type="Proteomes" id="UP000563838">
    <property type="component" value="Unassembled WGS sequence"/>
</dbReference>
<evidence type="ECO:0000313" key="7">
    <source>
        <dbReference type="EMBL" id="MBA2868753.1"/>
    </source>
</evidence>
<dbReference type="Proteomes" id="UP000571751">
    <property type="component" value="Unassembled WGS sequence"/>
</dbReference>
<proteinExistence type="predicted"/>
<evidence type="ECO:0000313" key="1">
    <source>
        <dbReference type="EMBL" id="AVB75588.1"/>
    </source>
</evidence>
<name>A0A2L1C882_METMI</name>
<evidence type="ECO:0000313" key="16">
    <source>
        <dbReference type="Proteomes" id="UP000571751"/>
    </source>
</evidence>
<gene>
    <name evidence="2" type="ORF">HNP87_000910</name>
    <name evidence="3" type="ORF">HNP89_001859</name>
    <name evidence="5" type="ORF">HNP91_000906</name>
    <name evidence="4" type="ORF">HNP93_000918</name>
    <name evidence="6" type="ORF">HNP94_000913</name>
    <name evidence="7" type="ORF">HNP95_000912</name>
    <name evidence="9" type="ORF">HNP96_000102</name>
    <name evidence="8" type="ORF">HNP97_000057</name>
    <name evidence="1" type="ORF">MMJJ_01690</name>
</gene>
<dbReference type="Proteomes" id="UP000558015">
    <property type="component" value="Unassembled WGS sequence"/>
</dbReference>
<dbReference type="Proteomes" id="UP000568063">
    <property type="component" value="Unassembled WGS sequence"/>
</dbReference>
<dbReference type="AlphaFoldDB" id="A0A2L1C882"/>
<reference evidence="1" key="2">
    <citation type="submission" date="2018-02" db="EMBL/GenBank/DDBJ databases">
        <title>Complete genome sequence of the Methanococcus maripaludis type strain JJ (DSM 2067), a model for selenoprotein synthesis in Archaea.</title>
        <authorList>
            <person name="Poehlein A."/>
            <person name="Heym D."/>
            <person name="Quitzke V."/>
            <person name="Fersch J."/>
            <person name="Daniel R."/>
            <person name="Rother M."/>
        </authorList>
    </citation>
    <scope>NUCLEOTIDE SEQUENCE [LARGE SCALE GENOMIC DNA]</scope>
    <source>
        <strain evidence="1">DSM 2067</strain>
    </source>
</reference>
<evidence type="ECO:0000313" key="4">
    <source>
        <dbReference type="EMBL" id="MBA2858217.1"/>
    </source>
</evidence>
<evidence type="ECO:0000313" key="3">
    <source>
        <dbReference type="EMBL" id="MBA2853883.1"/>
    </source>
</evidence>
<dbReference type="GeneID" id="36101263"/>
<dbReference type="Proteomes" id="UP000567099">
    <property type="component" value="Unassembled WGS sequence"/>
</dbReference>
<evidence type="ECO:0000313" key="2">
    <source>
        <dbReference type="EMBL" id="MBA2840398.1"/>
    </source>
</evidence>
<evidence type="ECO:0000313" key="10">
    <source>
        <dbReference type="Proteomes" id="UP000239462"/>
    </source>
</evidence>
<dbReference type="EMBL" id="JACDUI010000001">
    <property type="protein sequence ID" value="MBA2840398.1"/>
    <property type="molecule type" value="Genomic_DNA"/>
</dbReference>
<dbReference type="EMBL" id="JACHED010000001">
    <property type="protein sequence ID" value="MBB6496081.1"/>
    <property type="molecule type" value="Genomic_DNA"/>
</dbReference>
<evidence type="ECO:0000313" key="12">
    <source>
        <dbReference type="Proteomes" id="UP000558015"/>
    </source>
</evidence>
<organism evidence="1 10">
    <name type="scientific">Methanococcus maripaludis</name>
    <name type="common">Methanococcus deltae</name>
    <dbReference type="NCBI Taxonomy" id="39152"/>
    <lineage>
        <taxon>Archaea</taxon>
        <taxon>Methanobacteriati</taxon>
        <taxon>Methanobacteriota</taxon>
        <taxon>Methanomada group</taxon>
        <taxon>Methanococci</taxon>
        <taxon>Methanococcales</taxon>
        <taxon>Methanococcaceae</taxon>
        <taxon>Methanococcus</taxon>
    </lineage>
</organism>
<dbReference type="Proteomes" id="UP000590564">
    <property type="component" value="Unassembled WGS sequence"/>
</dbReference>
<evidence type="ECO:0000313" key="11">
    <source>
        <dbReference type="Proteomes" id="UP000522365"/>
    </source>
</evidence>
<evidence type="ECO:0000313" key="18">
    <source>
        <dbReference type="Proteomes" id="UP000590564"/>
    </source>
</evidence>
<dbReference type="EMBL" id="JACDUO010000001">
    <property type="protein sequence ID" value="MBA2863913.1"/>
    <property type="molecule type" value="Genomic_DNA"/>
</dbReference>
<evidence type="ECO:0000313" key="15">
    <source>
        <dbReference type="Proteomes" id="UP000568063"/>
    </source>
</evidence>
<evidence type="ECO:0000313" key="9">
    <source>
        <dbReference type="EMBL" id="MBB6496081.1"/>
    </source>
</evidence>
<dbReference type="RefSeq" id="WP_104837260.1">
    <property type="nucleotide sequence ID" value="NZ_CP026606.1"/>
</dbReference>
<dbReference type="EMBL" id="JACDUP010000001">
    <property type="protein sequence ID" value="MBA2868753.1"/>
    <property type="molecule type" value="Genomic_DNA"/>
</dbReference>
<dbReference type="EMBL" id="JACDUM010000001">
    <property type="protein sequence ID" value="MBA2860111.1"/>
    <property type="molecule type" value="Genomic_DNA"/>
</dbReference>
<sequence length="97" mass="11036">MGDGKCGKHEYSNINQQKVDLMIKELNEHGISVSGNNPWTIDPKQYGIKLQATWDQGSSKLYVIVTDKSFLVPCSKIWEKIDPLMKHIEGLSENEMK</sequence>
<dbReference type="Proteomes" id="UP000522365">
    <property type="component" value="Unassembled WGS sequence"/>
</dbReference>
<evidence type="ECO:0000313" key="14">
    <source>
        <dbReference type="Proteomes" id="UP000567099"/>
    </source>
</evidence>
<reference evidence="10" key="1">
    <citation type="journal article" date="2018" name="Genome Announc.">
        <title>Complete Genome Sequence of the Methanococcus maripaludis Type Strain JJ (DSM 2067), a Model for Selenoprotein Synthesis in Archaea.</title>
        <authorList>
            <person name="Poehlein A."/>
            <person name="Heym D."/>
            <person name="Quitzke V."/>
            <person name="Fersch J."/>
            <person name="Daniel R."/>
            <person name="Rother M."/>
        </authorList>
    </citation>
    <scope>NUCLEOTIDE SEQUENCE [LARGE SCALE GENOMIC DNA]</scope>
    <source>
        <strain evidence="10">DSM 2067</strain>
    </source>
</reference>
<protein>
    <submittedName>
        <fullName evidence="1">Uncharacterized protein</fullName>
    </submittedName>
</protein>
<dbReference type="Proteomes" id="UP000584706">
    <property type="component" value="Unassembled WGS sequence"/>
</dbReference>
<evidence type="ECO:0000313" key="13">
    <source>
        <dbReference type="Proteomes" id="UP000563838"/>
    </source>
</evidence>
<evidence type="ECO:0000313" key="17">
    <source>
        <dbReference type="Proteomes" id="UP000584706"/>
    </source>
</evidence>
<evidence type="ECO:0000313" key="5">
    <source>
        <dbReference type="EMBL" id="MBA2860111.1"/>
    </source>
</evidence>
<evidence type="ECO:0000313" key="8">
    <source>
        <dbReference type="EMBL" id="MBB6066567.1"/>
    </source>
</evidence>